<reference evidence="3" key="1">
    <citation type="journal article" date="2019" name="Int. J. Syst. Evol. Microbiol.">
        <title>The Global Catalogue of Microorganisms (GCM) 10K type strain sequencing project: providing services to taxonomists for standard genome sequencing and annotation.</title>
        <authorList>
            <consortium name="The Broad Institute Genomics Platform"/>
            <consortium name="The Broad Institute Genome Sequencing Center for Infectious Disease"/>
            <person name="Wu L."/>
            <person name="Ma J."/>
        </authorList>
    </citation>
    <scope>NUCLEOTIDE SEQUENCE [LARGE SCALE GENOMIC DNA]</scope>
    <source>
        <strain evidence="3">NBRC 102407</strain>
    </source>
</reference>
<sequence length="62" mass="6497">MLSSVSSGQSKAVEGAKSNSDYTRKADPGWRDATKLAKGFSAPLLNSAVSNTRKSSEHCALP</sequence>
<feature type="region of interest" description="Disordered" evidence="1">
    <location>
        <begin position="1"/>
        <end position="29"/>
    </location>
</feature>
<dbReference type="EMBL" id="BSPX01000001">
    <property type="protein sequence ID" value="GLT20566.1"/>
    <property type="molecule type" value="Genomic_DNA"/>
</dbReference>
<evidence type="ECO:0000313" key="3">
    <source>
        <dbReference type="Proteomes" id="UP001157167"/>
    </source>
</evidence>
<comment type="caution">
    <text evidence="2">The sequence shown here is derived from an EMBL/GenBank/DDBJ whole genome shotgun (WGS) entry which is preliminary data.</text>
</comment>
<keyword evidence="3" id="KW-1185">Reference proteome</keyword>
<accession>A0ABQ6F6Y3</accession>
<dbReference type="Proteomes" id="UP001157167">
    <property type="component" value="Unassembled WGS sequence"/>
</dbReference>
<evidence type="ECO:0000313" key="2">
    <source>
        <dbReference type="EMBL" id="GLT20566.1"/>
    </source>
</evidence>
<protein>
    <submittedName>
        <fullName evidence="2">Uncharacterized protein</fullName>
    </submittedName>
</protein>
<feature type="compositionally biased region" description="Polar residues" evidence="1">
    <location>
        <begin position="1"/>
        <end position="10"/>
    </location>
</feature>
<name>A0ABQ6F6Y3_9RHOO</name>
<gene>
    <name evidence="2" type="ORF">GCM10007933_00170</name>
</gene>
<organism evidence="2 3">
    <name type="scientific">Zoogloea oryzae</name>
    <dbReference type="NCBI Taxonomy" id="310767"/>
    <lineage>
        <taxon>Bacteria</taxon>
        <taxon>Pseudomonadati</taxon>
        <taxon>Pseudomonadota</taxon>
        <taxon>Betaproteobacteria</taxon>
        <taxon>Rhodocyclales</taxon>
        <taxon>Zoogloeaceae</taxon>
        <taxon>Zoogloea</taxon>
    </lineage>
</organism>
<evidence type="ECO:0000256" key="1">
    <source>
        <dbReference type="SAM" id="MobiDB-lite"/>
    </source>
</evidence>
<proteinExistence type="predicted"/>